<feature type="transmembrane region" description="Helical" evidence="1">
    <location>
        <begin position="79"/>
        <end position="101"/>
    </location>
</feature>
<feature type="transmembrane region" description="Helical" evidence="1">
    <location>
        <begin position="41"/>
        <end position="59"/>
    </location>
</feature>
<evidence type="ECO:0000256" key="1">
    <source>
        <dbReference type="SAM" id="Phobius"/>
    </source>
</evidence>
<keyword evidence="3" id="KW-1185">Reference proteome</keyword>
<name>A0A8J2JRE0_9HEXA</name>
<evidence type="ECO:0000313" key="3">
    <source>
        <dbReference type="Proteomes" id="UP000708208"/>
    </source>
</evidence>
<evidence type="ECO:0000313" key="2">
    <source>
        <dbReference type="EMBL" id="CAG7685788.1"/>
    </source>
</evidence>
<dbReference type="Proteomes" id="UP000708208">
    <property type="component" value="Unassembled WGS sequence"/>
</dbReference>
<accession>A0A8J2JRE0</accession>
<feature type="transmembrane region" description="Helical" evidence="1">
    <location>
        <begin position="138"/>
        <end position="158"/>
    </location>
</feature>
<organism evidence="2 3">
    <name type="scientific">Allacma fusca</name>
    <dbReference type="NCBI Taxonomy" id="39272"/>
    <lineage>
        <taxon>Eukaryota</taxon>
        <taxon>Metazoa</taxon>
        <taxon>Ecdysozoa</taxon>
        <taxon>Arthropoda</taxon>
        <taxon>Hexapoda</taxon>
        <taxon>Collembola</taxon>
        <taxon>Symphypleona</taxon>
        <taxon>Sminthuridae</taxon>
        <taxon>Allacma</taxon>
    </lineage>
</organism>
<feature type="transmembrane region" description="Helical" evidence="1">
    <location>
        <begin position="287"/>
        <end position="306"/>
    </location>
</feature>
<sequence length="379" mass="43833">MLAETDVRWNFYAFKLLSKLYLLPFKISSESGKFIANNNQLTVVASSAYLTLLVLFLGLEVLRVFHLYICSDISQNVRTFALCFCSILGYGFFTFQFFMLVRFRHTVVQILNYDFQILGEFKIRDNPKNWRLYTLHEILIVMMPFNILLVTVFSMVLITLMPKEIYFPGLFICHEQPFALWIFMMTFDIVMTAVAILPSTAIHFSWTLTFMALTAKLELQGNALRNGCDLKAIHEIANNCREIQLQTLLFNYVNATSLFVLKQLIHFGAVTFIFMALNWFQKSWTESAIILGIGCQLITIYVLYFGRAFEIPEKARVVKKIMLIAARRDLRGEILVKKAIAIPYIGIRIGIFKYFGKESTLLFCSFVVDQVINLLISFR</sequence>
<protein>
    <submittedName>
        <fullName evidence="2">Uncharacterized protein</fullName>
    </submittedName>
</protein>
<comment type="caution">
    <text evidence="2">The sequence shown here is derived from an EMBL/GenBank/DDBJ whole genome shotgun (WGS) entry which is preliminary data.</text>
</comment>
<keyword evidence="1" id="KW-0812">Transmembrane</keyword>
<keyword evidence="1" id="KW-0472">Membrane</keyword>
<feature type="transmembrane region" description="Helical" evidence="1">
    <location>
        <begin position="264"/>
        <end position="281"/>
    </location>
</feature>
<proteinExistence type="predicted"/>
<feature type="transmembrane region" description="Helical" evidence="1">
    <location>
        <begin position="178"/>
        <end position="197"/>
    </location>
</feature>
<keyword evidence="1" id="KW-1133">Transmembrane helix</keyword>
<reference evidence="2" key="1">
    <citation type="submission" date="2021-06" db="EMBL/GenBank/DDBJ databases">
        <authorList>
            <person name="Hodson N. C."/>
            <person name="Mongue J. A."/>
            <person name="Jaron S. K."/>
        </authorList>
    </citation>
    <scope>NUCLEOTIDE SEQUENCE</scope>
</reference>
<dbReference type="AlphaFoldDB" id="A0A8J2JRE0"/>
<gene>
    <name evidence="2" type="ORF">AFUS01_LOCUS3137</name>
</gene>
<dbReference type="EMBL" id="CAJVCH010018573">
    <property type="protein sequence ID" value="CAG7685788.1"/>
    <property type="molecule type" value="Genomic_DNA"/>
</dbReference>